<feature type="domain" description="Heterogeneous nuclear ribonucleoprotein Q acidic" evidence="2">
    <location>
        <begin position="137"/>
        <end position="201"/>
    </location>
</feature>
<proteinExistence type="predicted"/>
<dbReference type="Proteomes" id="UP001190700">
    <property type="component" value="Unassembled WGS sequence"/>
</dbReference>
<organism evidence="3 4">
    <name type="scientific">Cymbomonas tetramitiformis</name>
    <dbReference type="NCBI Taxonomy" id="36881"/>
    <lineage>
        <taxon>Eukaryota</taxon>
        <taxon>Viridiplantae</taxon>
        <taxon>Chlorophyta</taxon>
        <taxon>Pyramimonadophyceae</taxon>
        <taxon>Pyramimonadales</taxon>
        <taxon>Pyramimonadaceae</taxon>
        <taxon>Cymbomonas</taxon>
    </lineage>
</organism>
<evidence type="ECO:0000259" key="2">
    <source>
        <dbReference type="Pfam" id="PF18360"/>
    </source>
</evidence>
<evidence type="ECO:0000313" key="3">
    <source>
        <dbReference type="EMBL" id="KAK3248748.1"/>
    </source>
</evidence>
<evidence type="ECO:0000313" key="4">
    <source>
        <dbReference type="Proteomes" id="UP001190700"/>
    </source>
</evidence>
<protein>
    <recommendedName>
        <fullName evidence="2">Heterogeneous nuclear ribonucleoprotein Q acidic domain-containing protein</fullName>
    </recommendedName>
</protein>
<dbReference type="EMBL" id="LGRX02027808">
    <property type="protein sequence ID" value="KAK3248748.1"/>
    <property type="molecule type" value="Genomic_DNA"/>
</dbReference>
<feature type="domain" description="Heterogeneous nuclear ribonucleoprotein Q acidic" evidence="2">
    <location>
        <begin position="45"/>
        <end position="108"/>
    </location>
</feature>
<dbReference type="InterPro" id="IPR041337">
    <property type="entry name" value="hnRNP_Q_AcD"/>
</dbReference>
<evidence type="ECO:0000256" key="1">
    <source>
        <dbReference type="SAM" id="MobiDB-lite"/>
    </source>
</evidence>
<gene>
    <name evidence="3" type="ORF">CYMTET_41795</name>
</gene>
<dbReference type="Pfam" id="PF18360">
    <property type="entry name" value="hnRNP_Q_AcD"/>
    <property type="match status" value="2"/>
</dbReference>
<comment type="caution">
    <text evidence="3">The sequence shown here is derived from an EMBL/GenBank/DDBJ whole genome shotgun (WGS) entry which is preliminary data.</text>
</comment>
<feature type="region of interest" description="Disordered" evidence="1">
    <location>
        <begin position="1"/>
        <end position="28"/>
    </location>
</feature>
<feature type="compositionally biased region" description="Basic and acidic residues" evidence="1">
    <location>
        <begin position="231"/>
        <end position="240"/>
    </location>
</feature>
<feature type="region of interest" description="Disordered" evidence="1">
    <location>
        <begin position="210"/>
        <end position="256"/>
    </location>
</feature>
<reference evidence="3 4" key="1">
    <citation type="journal article" date="2015" name="Genome Biol. Evol.">
        <title>Comparative Genomics of a Bacterivorous Green Alga Reveals Evolutionary Causalities and Consequences of Phago-Mixotrophic Mode of Nutrition.</title>
        <authorList>
            <person name="Burns J.A."/>
            <person name="Paasch A."/>
            <person name="Narechania A."/>
            <person name="Kim E."/>
        </authorList>
    </citation>
    <scope>NUCLEOTIDE SEQUENCE [LARGE SCALE GENOMIC DNA]</scope>
    <source>
        <strain evidence="3 4">PLY_AMNH</strain>
    </source>
</reference>
<dbReference type="CDD" id="cd21039">
    <property type="entry name" value="NURR"/>
    <property type="match status" value="2"/>
</dbReference>
<keyword evidence="4" id="KW-1185">Reference proteome</keyword>
<name>A0AAE0C6Q6_9CHLO</name>
<dbReference type="AlphaFoldDB" id="A0AAE0C6Q6"/>
<sequence length="274" mass="30092">MENDGETKRSLSNEDAEVSNKMARTGDSEDELYEMAFKKLGPLSQEKIESLYTTGKVKRGELDGRSMQSLGNFKEEEVLEVLEQFGGPNLEGARNKSAYLAGVMKRYRADPKAGPWHMHSQIAQGATREQLLDQIVPAVKKRIDELVANNAITASDIDDRCLEFLTQLPGRVGLQAVEDLGRADLTEIRNRSAYFKSICRRAAANAGLPFEAGGAENRGPPGRPGPYGYEPPRRPDDRGYGRPPQQYGGHYGYDGGPGYGVIHPPRTLVPASLV</sequence>
<feature type="compositionally biased region" description="Basic and acidic residues" evidence="1">
    <location>
        <begin position="1"/>
        <end position="12"/>
    </location>
</feature>
<accession>A0AAE0C6Q6</accession>